<organism evidence="7 8">
    <name type="scientific">Faecalicatena contorta</name>
    <dbReference type="NCBI Taxonomy" id="39482"/>
    <lineage>
        <taxon>Bacteria</taxon>
        <taxon>Bacillati</taxon>
        <taxon>Bacillota</taxon>
        <taxon>Clostridia</taxon>
        <taxon>Lachnospirales</taxon>
        <taxon>Lachnospiraceae</taxon>
        <taxon>Faecalicatena</taxon>
    </lineage>
</organism>
<name>A0A173Y8B3_9FIRM</name>
<dbReference type="InterPro" id="IPR013148">
    <property type="entry name" value="Glyco_hydro_32_N"/>
</dbReference>
<dbReference type="PANTHER" id="PTHR42800:SF1">
    <property type="entry name" value="EXOINULINASE INUD (AFU_ORTHOLOGUE AFUA_5G00480)"/>
    <property type="match status" value="1"/>
</dbReference>
<reference evidence="7 8" key="1">
    <citation type="submission" date="2015-09" db="EMBL/GenBank/DDBJ databases">
        <authorList>
            <consortium name="Pathogen Informatics"/>
        </authorList>
    </citation>
    <scope>NUCLEOTIDE SEQUENCE [LARGE SCALE GENOMIC DNA]</scope>
    <source>
        <strain evidence="7 8">2789STDY5834876</strain>
    </source>
</reference>
<dbReference type="InterPro" id="IPR013189">
    <property type="entry name" value="Glyco_hydro_32_C"/>
</dbReference>
<dbReference type="GO" id="GO:0005737">
    <property type="term" value="C:cytoplasm"/>
    <property type="evidence" value="ECO:0007669"/>
    <property type="project" value="TreeGrafter"/>
</dbReference>
<accession>A0A173Y8B3</accession>
<dbReference type="OrthoDB" id="9759709at2"/>
<protein>
    <submittedName>
        <fullName evidence="7">Levanase</fullName>
        <ecNumber evidence="7">3.2.1.80</ecNumber>
    </submittedName>
</protein>
<dbReference type="InterPro" id="IPR023296">
    <property type="entry name" value="Glyco_hydro_beta-prop_sf"/>
</dbReference>
<dbReference type="EC" id="3.2.1.80" evidence="7"/>
<dbReference type="RefSeq" id="WP_055149851.1">
    <property type="nucleotide sequence ID" value="NZ_CYZU01000001.1"/>
</dbReference>
<evidence type="ECO:0000313" key="8">
    <source>
        <dbReference type="Proteomes" id="UP000095544"/>
    </source>
</evidence>
<evidence type="ECO:0000256" key="2">
    <source>
        <dbReference type="ARBA" id="ARBA00022801"/>
    </source>
</evidence>
<dbReference type="STRING" id="39482.ERS852491_00013"/>
<dbReference type="SUPFAM" id="SSF49899">
    <property type="entry name" value="Concanavalin A-like lectins/glucanases"/>
    <property type="match status" value="1"/>
</dbReference>
<evidence type="ECO:0000256" key="4">
    <source>
        <dbReference type="RuleBase" id="RU362110"/>
    </source>
</evidence>
<dbReference type="GO" id="GO:0051669">
    <property type="term" value="F:fructan beta-fructosidase activity"/>
    <property type="evidence" value="ECO:0007669"/>
    <property type="project" value="UniProtKB-EC"/>
</dbReference>
<dbReference type="PANTHER" id="PTHR42800">
    <property type="entry name" value="EXOINULINASE INUD (AFU_ORTHOLOGUE AFUA_5G00480)"/>
    <property type="match status" value="1"/>
</dbReference>
<evidence type="ECO:0000256" key="1">
    <source>
        <dbReference type="ARBA" id="ARBA00009902"/>
    </source>
</evidence>
<feature type="domain" description="Glycosyl hydrolase family 32 N-terminal" evidence="5">
    <location>
        <begin position="17"/>
        <end position="325"/>
    </location>
</feature>
<proteinExistence type="inferred from homology"/>
<feature type="domain" description="Glycosyl hydrolase family 32 C-terminal" evidence="6">
    <location>
        <begin position="328"/>
        <end position="466"/>
    </location>
</feature>
<sequence>MLKRKKYFKDLYRPGFHYSAESHVINDPNGLFYYEGEYHLMHQYNINNHIHWGHAVSRDLVHWMHLPAALAPDLIGQIWSGSAVVDWKNTSGLQYGKEKVIAALFTYNEHVDSQQSQGLAYSRDRGRTWIKYEQNPVLTSKGKKDFRDPKVFWFEEKNAWIMVVACGDHVEFYRSANLIEWEFTGEFGSGEGSHQGVWECPDLFRMPIENCQDENKWVLLVSVNSGAPAGGTGMQYFIGEFDGKSFINDGPPEKISWLDYGKDFYAGVTWNDILPDDGRRLMIGWADNWLYRDELPTSLFKGQFSSVRELRLVKKQDEIRIIQRPAEEIRQLRNQRHEITPCDIFPDSTLELPVEGNQFEIICELAFKGSHAVMELMIGDSGRDLIKIVYDRREEKIIFDRTNCNQYHIEHFRGRFKAPFKLEDEILKLHILVDSSQIELFAGDGSVVMTNLFFGGDPRLRVRLAAGNSPLRLVSGRCYNLSSVWPDKKSESDLFENVFDGKWMNTVQGFEGCCAADGLVATTEKSHEFRVQSRLKITSYQSGKSAGLAFGINEMGIGYRVVFDAEKKEMILFYDKIQIGKAAVIINTERTYLICVEMKEGNLKVYIDGVELFKEKLNEYTGGALGLCVSETNALFNNIEITNS</sequence>
<dbReference type="CDD" id="cd18622">
    <property type="entry name" value="GH32_Inu-like"/>
    <property type="match status" value="1"/>
</dbReference>
<dbReference type="InterPro" id="IPR013320">
    <property type="entry name" value="ConA-like_dom_sf"/>
</dbReference>
<dbReference type="Gene3D" id="2.60.120.560">
    <property type="entry name" value="Exo-inulinase, domain 1"/>
    <property type="match status" value="2"/>
</dbReference>
<dbReference type="GO" id="GO:0004575">
    <property type="term" value="F:sucrose alpha-glucosidase activity"/>
    <property type="evidence" value="ECO:0007669"/>
    <property type="project" value="TreeGrafter"/>
</dbReference>
<dbReference type="SMART" id="SM00640">
    <property type="entry name" value="Glyco_32"/>
    <property type="match status" value="1"/>
</dbReference>
<comment type="similarity">
    <text evidence="1 4">Belongs to the glycosyl hydrolase 32 family.</text>
</comment>
<gene>
    <name evidence="7" type="primary">sacC</name>
    <name evidence="7" type="ORF">ERS852491_00013</name>
</gene>
<dbReference type="Pfam" id="PF08244">
    <property type="entry name" value="Glyco_hydro_32C"/>
    <property type="match status" value="1"/>
</dbReference>
<evidence type="ECO:0000259" key="6">
    <source>
        <dbReference type="Pfam" id="PF08244"/>
    </source>
</evidence>
<evidence type="ECO:0000259" key="5">
    <source>
        <dbReference type="Pfam" id="PF00251"/>
    </source>
</evidence>
<dbReference type="AlphaFoldDB" id="A0A173Y8B3"/>
<evidence type="ECO:0000256" key="3">
    <source>
        <dbReference type="ARBA" id="ARBA00023295"/>
    </source>
</evidence>
<dbReference type="SUPFAM" id="SSF75005">
    <property type="entry name" value="Arabinanase/levansucrase/invertase"/>
    <property type="match status" value="1"/>
</dbReference>
<dbReference type="Proteomes" id="UP000095544">
    <property type="component" value="Unassembled WGS sequence"/>
</dbReference>
<dbReference type="EMBL" id="CYZU01000001">
    <property type="protein sequence ID" value="CUN59913.1"/>
    <property type="molecule type" value="Genomic_DNA"/>
</dbReference>
<dbReference type="GO" id="GO:0005987">
    <property type="term" value="P:sucrose catabolic process"/>
    <property type="evidence" value="ECO:0007669"/>
    <property type="project" value="TreeGrafter"/>
</dbReference>
<dbReference type="Pfam" id="PF00251">
    <property type="entry name" value="Glyco_hydro_32N"/>
    <property type="match status" value="1"/>
</dbReference>
<evidence type="ECO:0000313" key="7">
    <source>
        <dbReference type="EMBL" id="CUN59913.1"/>
    </source>
</evidence>
<dbReference type="InterPro" id="IPR001362">
    <property type="entry name" value="Glyco_hydro_32"/>
</dbReference>
<keyword evidence="2 4" id="KW-0378">Hydrolase</keyword>
<dbReference type="Gene3D" id="2.115.10.20">
    <property type="entry name" value="Glycosyl hydrolase domain, family 43"/>
    <property type="match status" value="1"/>
</dbReference>
<keyword evidence="3 4" id="KW-0326">Glycosidase</keyword>